<dbReference type="FunFam" id="3.40.190.10:FF:000103">
    <property type="entry name" value="Glutamate receptor"/>
    <property type="match status" value="1"/>
</dbReference>
<reference evidence="18" key="1">
    <citation type="submission" date="2018-01" db="EMBL/GenBank/DDBJ databases">
        <authorList>
            <person name="Mao J.F."/>
        </authorList>
    </citation>
    <scope>NUCLEOTIDE SEQUENCE</scope>
    <source>
        <strain evidence="18">Huo1</strain>
        <tissue evidence="18">Leaf</tissue>
    </source>
</reference>
<evidence type="ECO:0000256" key="15">
    <source>
        <dbReference type="SAM" id="MobiDB-lite"/>
    </source>
</evidence>
<dbReference type="PIRSF" id="PIRSF037090">
    <property type="entry name" value="Iontro_Glu-like_rcpt_pln"/>
    <property type="match status" value="1"/>
</dbReference>
<keyword evidence="8" id="KW-0406">Ion transport</keyword>
<dbReference type="GO" id="GO:0016020">
    <property type="term" value="C:membrane"/>
    <property type="evidence" value="ECO:0007669"/>
    <property type="project" value="UniProtKB-SubCell"/>
</dbReference>
<evidence type="ECO:0000256" key="2">
    <source>
        <dbReference type="ARBA" id="ARBA00008685"/>
    </source>
</evidence>
<keyword evidence="19" id="KW-1185">Reference proteome</keyword>
<keyword evidence="12" id="KW-1071">Ligand-gated ion channel</keyword>
<feature type="region of interest" description="Disordered" evidence="15">
    <location>
        <begin position="986"/>
        <end position="1010"/>
    </location>
</feature>
<keyword evidence="13" id="KW-0407">Ion channel</keyword>
<dbReference type="SUPFAM" id="SSF53850">
    <property type="entry name" value="Periplasmic binding protein-like II"/>
    <property type="match status" value="1"/>
</dbReference>
<feature type="domain" description="Ionotropic glutamate receptor C-terminal" evidence="17">
    <location>
        <begin position="603"/>
        <end position="891"/>
    </location>
</feature>
<dbReference type="Pfam" id="PF01094">
    <property type="entry name" value="ANF_receptor"/>
    <property type="match status" value="1"/>
</dbReference>
<dbReference type="InterPro" id="IPR015683">
    <property type="entry name" value="Ionotropic_Glu_rcpt"/>
</dbReference>
<keyword evidence="11" id="KW-0325">Glycoprotein</keyword>
<evidence type="ECO:0000256" key="8">
    <source>
        <dbReference type="ARBA" id="ARBA00023065"/>
    </source>
</evidence>
<evidence type="ECO:0000259" key="17">
    <source>
        <dbReference type="SMART" id="SM00079"/>
    </source>
</evidence>
<accession>A0A8X8W4W6</accession>
<evidence type="ECO:0000256" key="6">
    <source>
        <dbReference type="ARBA" id="ARBA00022729"/>
    </source>
</evidence>
<evidence type="ECO:0000256" key="16">
    <source>
        <dbReference type="SAM" id="Phobius"/>
    </source>
</evidence>
<keyword evidence="10" id="KW-0675">Receptor</keyword>
<keyword evidence="5 16" id="KW-0812">Transmembrane</keyword>
<dbReference type="FunFam" id="3.40.50.2300:FF:000188">
    <property type="entry name" value="Glutamate receptor"/>
    <property type="match status" value="1"/>
</dbReference>
<evidence type="ECO:0000313" key="19">
    <source>
        <dbReference type="Proteomes" id="UP000298416"/>
    </source>
</evidence>
<dbReference type="Proteomes" id="UP000298416">
    <property type="component" value="Unassembled WGS sequence"/>
</dbReference>
<feature type="transmembrane region" description="Helical" evidence="16">
    <location>
        <begin position="912"/>
        <end position="932"/>
    </location>
</feature>
<dbReference type="Gene3D" id="1.10.287.70">
    <property type="match status" value="1"/>
</dbReference>
<keyword evidence="6" id="KW-0732">Signal</keyword>
<name>A0A8X8W4W6_SALSN</name>
<dbReference type="PANTHER" id="PTHR34836">
    <property type="entry name" value="OS06G0188250 PROTEIN"/>
    <property type="match status" value="1"/>
</dbReference>
<evidence type="ECO:0000256" key="10">
    <source>
        <dbReference type="ARBA" id="ARBA00023170"/>
    </source>
</evidence>
<reference evidence="18" key="2">
    <citation type="submission" date="2020-08" db="EMBL/GenBank/DDBJ databases">
        <title>Plant Genome Project.</title>
        <authorList>
            <person name="Zhang R.-G."/>
        </authorList>
    </citation>
    <scope>NUCLEOTIDE SEQUENCE</scope>
    <source>
        <strain evidence="18">Huo1</strain>
        <tissue evidence="18">Leaf</tissue>
    </source>
</reference>
<dbReference type="SUPFAM" id="SSF53822">
    <property type="entry name" value="Periplasmic binding protein-like I"/>
    <property type="match status" value="1"/>
</dbReference>
<comment type="function">
    <text evidence="14">Glutamate-gated receptor that probably acts as a non-selective cation channel. May be involved in light-signal transduction and calcium homeostasis via the regulation of calcium influx into cells.</text>
</comment>
<keyword evidence="4" id="KW-0813">Transport</keyword>
<evidence type="ECO:0000256" key="13">
    <source>
        <dbReference type="ARBA" id="ARBA00023303"/>
    </source>
</evidence>
<protein>
    <recommendedName>
        <fullName evidence="17">Ionotropic glutamate receptor C-terminal domain-containing protein</fullName>
    </recommendedName>
</protein>
<evidence type="ECO:0000256" key="3">
    <source>
        <dbReference type="ARBA" id="ARBA00011095"/>
    </source>
</evidence>
<feature type="region of interest" description="Disordered" evidence="15">
    <location>
        <begin position="67"/>
        <end position="140"/>
    </location>
</feature>
<organism evidence="18">
    <name type="scientific">Salvia splendens</name>
    <name type="common">Scarlet sage</name>
    <dbReference type="NCBI Taxonomy" id="180675"/>
    <lineage>
        <taxon>Eukaryota</taxon>
        <taxon>Viridiplantae</taxon>
        <taxon>Streptophyta</taxon>
        <taxon>Embryophyta</taxon>
        <taxon>Tracheophyta</taxon>
        <taxon>Spermatophyta</taxon>
        <taxon>Magnoliopsida</taxon>
        <taxon>eudicotyledons</taxon>
        <taxon>Gunneridae</taxon>
        <taxon>Pentapetalae</taxon>
        <taxon>asterids</taxon>
        <taxon>lamiids</taxon>
        <taxon>Lamiales</taxon>
        <taxon>Lamiaceae</taxon>
        <taxon>Nepetoideae</taxon>
        <taxon>Mentheae</taxon>
        <taxon>Salviinae</taxon>
        <taxon>Salvia</taxon>
        <taxon>Salvia subgen. Calosphace</taxon>
        <taxon>core Calosphace</taxon>
    </lineage>
</organism>
<dbReference type="InterPro" id="IPR001320">
    <property type="entry name" value="Iontro_rcpt_C"/>
</dbReference>
<feature type="transmembrane region" description="Helical" evidence="16">
    <location>
        <begin position="762"/>
        <end position="780"/>
    </location>
</feature>
<feature type="compositionally biased region" description="Pro residues" evidence="15">
    <location>
        <begin position="127"/>
        <end position="140"/>
    </location>
</feature>
<proteinExistence type="inferred from homology"/>
<evidence type="ECO:0000256" key="14">
    <source>
        <dbReference type="ARBA" id="ARBA00049638"/>
    </source>
</evidence>
<comment type="similarity">
    <text evidence="2">Belongs to the glutamate-gated ion channel (TC 1.A.10.1) family.</text>
</comment>
<feature type="transmembrane region" description="Helical" evidence="16">
    <location>
        <begin position="728"/>
        <end position="750"/>
    </location>
</feature>
<keyword evidence="9 16" id="KW-0472">Membrane</keyword>
<comment type="subcellular location">
    <subcellularLocation>
        <location evidence="1">Membrane</location>
        <topology evidence="1">Multi-pass membrane protein</topology>
    </subcellularLocation>
</comment>
<dbReference type="EMBL" id="PNBA02000021">
    <property type="protein sequence ID" value="KAG6387879.1"/>
    <property type="molecule type" value="Genomic_DNA"/>
</dbReference>
<sequence length="1021" mass="112628">MEKRSHNIPILSIFHYFLISNIILSPKMAASQTIPIKVGVILDMDSHGGEMAFNCLSMALSDFYSTQKPTSLAPRPPSHPSGGPGLLMGEKSHPTDAHYPRPEPVTRGDPPRSNPAALQPPAAATTSPPPPAAATPPPPPVRVQQPRVLVVPDFLLAVVEFFVPALGTITGRDEMMDPKNDPISKKNNIVLSAPLYKQTEDVVQLSPSRQLVADSVGIDEYTYDGCGFEEGKPDGFPPIAIPILKNVQVQAILGPTFSTQASFLISLGDKSHVPIISFSATSPSLSSTRSPYFVRATLSDASQVHAIGDFVEAFGWREVIPIYEENDFGEGIMPYLSDALGRANAQIPYRSVIPPIATDDQIEAELYKLMTMQTRVFVVHMMTPLASRLFLIAHRVGLMSQDCAWIVTNGVTNELEYLDRSVLESMLGVVGVRHYVPRSEEVKSFETRFSKQVLVGDKLSIFGLWAYDAAIALAIAAEKAELKDVNYIQKSTNSTDLEGFGVSGGGPSLIKALSNTTFTGLAELQAGRWEREVPPLEIVNFVGHGVRGIGYWTKKSKIVKELNAKSANMDADSTPKSRLGSIIWPGDTTSWPRGWVIPTNKKKLRVGVPVKAGFTEFVSVTWSADNSTRVEGYCIDVFEAVMAALPYGVSYEYIPFAYPNHTTAGDYNSLTYQVFLGNYDIVAGDVTIVVNRSQYVDFTLPYTESGVAMIVPMRDDKRKNAWIFLKPLTWELWVTSFCSFVFIGFLIWILEHRINEDFRGPVWYQVGMIFWFSFSTMVFAHTECCEQPVKNGVGHMVSGGPDPDTELHRESGIDAHHSEAAADGDRREFSDQEQRKRGIHAGIIRVRIPQEDELRLVFPIGSPMVKDVSRAILNVTEGRKMAEMERKWLGGVKNCLDSNELASPTNLGLGSFWGLFLIVGVVGMAMLIFYVGKFVCENWGECDPNATMWQRIVELKHKFVEKDKNSHTFKKDGSCGGDCGGQSPLLVSMASPRTYGPPSPSSGFPSPVQGRDFELYLSQRR</sequence>
<keyword evidence="7 16" id="KW-1133">Transmembrane helix</keyword>
<dbReference type="Pfam" id="PF10613">
    <property type="entry name" value="Lig_chan-Glu_bd"/>
    <property type="match status" value="1"/>
</dbReference>
<evidence type="ECO:0000256" key="4">
    <source>
        <dbReference type="ARBA" id="ARBA00022448"/>
    </source>
</evidence>
<dbReference type="Gene3D" id="3.40.50.2300">
    <property type="match status" value="2"/>
</dbReference>
<evidence type="ECO:0000256" key="1">
    <source>
        <dbReference type="ARBA" id="ARBA00004141"/>
    </source>
</evidence>
<evidence type="ECO:0000256" key="11">
    <source>
        <dbReference type="ARBA" id="ARBA00023180"/>
    </source>
</evidence>
<dbReference type="SMART" id="SM00079">
    <property type="entry name" value="PBPe"/>
    <property type="match status" value="1"/>
</dbReference>
<evidence type="ECO:0000256" key="5">
    <source>
        <dbReference type="ARBA" id="ARBA00022692"/>
    </source>
</evidence>
<dbReference type="GO" id="GO:0015276">
    <property type="term" value="F:ligand-gated monoatomic ion channel activity"/>
    <property type="evidence" value="ECO:0007669"/>
    <property type="project" value="InterPro"/>
</dbReference>
<gene>
    <name evidence="18" type="ORF">SASPL_153074</name>
</gene>
<feature type="compositionally biased region" description="Basic and acidic residues" evidence="15">
    <location>
        <begin position="90"/>
        <end position="110"/>
    </location>
</feature>
<dbReference type="PANTHER" id="PTHR34836:SF1">
    <property type="entry name" value="OS09G0428600 PROTEIN"/>
    <property type="match status" value="1"/>
</dbReference>
<dbReference type="Pfam" id="PF00060">
    <property type="entry name" value="Lig_chan"/>
    <property type="match status" value="1"/>
</dbReference>
<dbReference type="InterPro" id="IPR017103">
    <property type="entry name" value="Iontropic_Glu_rcpt_pln"/>
</dbReference>
<dbReference type="AlphaFoldDB" id="A0A8X8W4W6"/>
<dbReference type="InterPro" id="IPR019594">
    <property type="entry name" value="Glu/Gly-bd"/>
</dbReference>
<feature type="compositionally biased region" description="Low complexity" evidence="15">
    <location>
        <begin position="115"/>
        <end position="126"/>
    </location>
</feature>
<comment type="caution">
    <text evidence="18">The sequence shown here is derived from an EMBL/GenBank/DDBJ whole genome shotgun (WGS) entry which is preliminary data.</text>
</comment>
<dbReference type="InterPro" id="IPR001828">
    <property type="entry name" value="ANF_lig-bd_rcpt"/>
</dbReference>
<comment type="subunit">
    <text evidence="3">May form heteromers.</text>
</comment>
<dbReference type="Gene3D" id="3.40.190.10">
    <property type="entry name" value="Periplasmic binding protein-like II"/>
    <property type="match status" value="1"/>
</dbReference>
<evidence type="ECO:0000313" key="18">
    <source>
        <dbReference type="EMBL" id="KAG6387879.1"/>
    </source>
</evidence>
<evidence type="ECO:0000256" key="7">
    <source>
        <dbReference type="ARBA" id="ARBA00022989"/>
    </source>
</evidence>
<evidence type="ECO:0000256" key="9">
    <source>
        <dbReference type="ARBA" id="ARBA00023136"/>
    </source>
</evidence>
<dbReference type="InterPro" id="IPR028082">
    <property type="entry name" value="Peripla_BP_I"/>
</dbReference>
<evidence type="ECO:0000256" key="12">
    <source>
        <dbReference type="ARBA" id="ARBA00023286"/>
    </source>
</evidence>